<dbReference type="CDD" id="cd09278">
    <property type="entry name" value="RNase_HI_prokaryote_like"/>
    <property type="match status" value="1"/>
</dbReference>
<feature type="binding site" evidence="11">
    <location>
        <position position="89"/>
    </location>
    <ligand>
        <name>Mg(2+)</name>
        <dbReference type="ChEBI" id="CHEBI:18420"/>
        <label>1</label>
    </ligand>
</feature>
<dbReference type="GO" id="GO:0043137">
    <property type="term" value="P:DNA replication, removal of RNA primer"/>
    <property type="evidence" value="ECO:0007669"/>
    <property type="project" value="TreeGrafter"/>
</dbReference>
<evidence type="ECO:0000256" key="11">
    <source>
        <dbReference type="HAMAP-Rule" id="MF_00042"/>
    </source>
</evidence>
<accession>A0A5J6MED2</accession>
<organism evidence="14 15">
    <name type="scientific">Hypericibacter terrae</name>
    <dbReference type="NCBI Taxonomy" id="2602015"/>
    <lineage>
        <taxon>Bacteria</taxon>
        <taxon>Pseudomonadati</taxon>
        <taxon>Pseudomonadota</taxon>
        <taxon>Alphaproteobacteria</taxon>
        <taxon>Rhodospirillales</taxon>
        <taxon>Dongiaceae</taxon>
        <taxon>Hypericibacter</taxon>
    </lineage>
</organism>
<evidence type="ECO:0000256" key="7">
    <source>
        <dbReference type="ARBA" id="ARBA00022723"/>
    </source>
</evidence>
<feature type="compositionally biased region" description="Basic and acidic residues" evidence="12">
    <location>
        <begin position="9"/>
        <end position="26"/>
    </location>
</feature>
<dbReference type="InterPro" id="IPR036397">
    <property type="entry name" value="RNaseH_sf"/>
</dbReference>
<evidence type="ECO:0000256" key="2">
    <source>
        <dbReference type="ARBA" id="ARBA00004496"/>
    </source>
</evidence>
<evidence type="ECO:0000256" key="6">
    <source>
        <dbReference type="ARBA" id="ARBA00022722"/>
    </source>
</evidence>
<dbReference type="InterPro" id="IPR022892">
    <property type="entry name" value="RNaseHI"/>
</dbReference>
<evidence type="ECO:0000256" key="1">
    <source>
        <dbReference type="ARBA" id="ARBA00000077"/>
    </source>
</evidence>
<gene>
    <name evidence="11 14" type="primary">rnhA</name>
    <name evidence="14" type="ORF">FRZ44_07950</name>
</gene>
<comment type="cofactor">
    <cofactor evidence="11">
        <name>Mg(2+)</name>
        <dbReference type="ChEBI" id="CHEBI:18420"/>
    </cofactor>
    <text evidence="11">Binds 1 Mg(2+) ion per subunit. May bind a second metal ion at a regulatory site, or after substrate binding.</text>
</comment>
<evidence type="ECO:0000313" key="15">
    <source>
        <dbReference type="Proteomes" id="UP000326202"/>
    </source>
</evidence>
<dbReference type="Proteomes" id="UP000326202">
    <property type="component" value="Chromosome"/>
</dbReference>
<proteinExistence type="inferred from homology"/>
<comment type="similarity">
    <text evidence="3 11">Belongs to the RNase H family.</text>
</comment>
<dbReference type="InterPro" id="IPR050092">
    <property type="entry name" value="RNase_H"/>
</dbReference>
<feature type="binding site" evidence="11">
    <location>
        <position position="153"/>
    </location>
    <ligand>
        <name>Mg(2+)</name>
        <dbReference type="ChEBI" id="CHEBI:18420"/>
        <label>2</label>
    </ligand>
</feature>
<dbReference type="PANTHER" id="PTHR10642">
    <property type="entry name" value="RIBONUCLEASE H1"/>
    <property type="match status" value="1"/>
</dbReference>
<reference evidence="14 15" key="1">
    <citation type="submission" date="2019-08" db="EMBL/GenBank/DDBJ databases">
        <title>Hyperibacter terrae gen. nov., sp. nov. and Hyperibacter viscosus sp. nov., two new members in the family Rhodospirillaceae isolated from the rhizosphere of Hypericum perforatum.</title>
        <authorList>
            <person name="Noviana Z."/>
        </authorList>
    </citation>
    <scope>NUCLEOTIDE SEQUENCE [LARGE SCALE GENOMIC DNA]</scope>
    <source>
        <strain evidence="14 15">R5913</strain>
    </source>
</reference>
<dbReference type="PANTHER" id="PTHR10642:SF26">
    <property type="entry name" value="RIBONUCLEASE H1"/>
    <property type="match status" value="1"/>
</dbReference>
<dbReference type="OrthoDB" id="7845843at2"/>
<feature type="binding site" evidence="11">
    <location>
        <position position="67"/>
    </location>
    <ligand>
        <name>Mg(2+)</name>
        <dbReference type="ChEBI" id="CHEBI:18420"/>
        <label>1</label>
    </ligand>
</feature>
<dbReference type="InterPro" id="IPR002156">
    <property type="entry name" value="RNaseH_domain"/>
</dbReference>
<dbReference type="NCBIfam" id="NF001236">
    <property type="entry name" value="PRK00203.1"/>
    <property type="match status" value="1"/>
</dbReference>
<keyword evidence="5 11" id="KW-0963">Cytoplasm</keyword>
<dbReference type="EMBL" id="CP042906">
    <property type="protein sequence ID" value="QEX15511.1"/>
    <property type="molecule type" value="Genomic_DNA"/>
</dbReference>
<dbReference type="GO" id="GO:0005737">
    <property type="term" value="C:cytoplasm"/>
    <property type="evidence" value="ECO:0007669"/>
    <property type="project" value="UniProtKB-SubCell"/>
</dbReference>
<dbReference type="GO" id="GO:0003676">
    <property type="term" value="F:nucleic acid binding"/>
    <property type="evidence" value="ECO:0007669"/>
    <property type="project" value="InterPro"/>
</dbReference>
<keyword evidence="6 11" id="KW-0540">Nuclease</keyword>
<keyword evidence="10 11" id="KW-0460">Magnesium</keyword>
<comment type="function">
    <text evidence="11">Endonuclease that specifically degrades the RNA of RNA-DNA hybrids.</text>
</comment>
<comment type="subunit">
    <text evidence="4 11">Monomer.</text>
</comment>
<evidence type="ECO:0000256" key="10">
    <source>
        <dbReference type="ARBA" id="ARBA00022842"/>
    </source>
</evidence>
<feature type="binding site" evidence="11">
    <location>
        <position position="29"/>
    </location>
    <ligand>
        <name>Mg(2+)</name>
        <dbReference type="ChEBI" id="CHEBI:18420"/>
        <label>2</label>
    </ligand>
</feature>
<dbReference type="PROSITE" id="PS50879">
    <property type="entry name" value="RNASE_H_1"/>
    <property type="match status" value="1"/>
</dbReference>
<dbReference type="HAMAP" id="MF_00042">
    <property type="entry name" value="RNase_H"/>
    <property type="match status" value="1"/>
</dbReference>
<evidence type="ECO:0000256" key="4">
    <source>
        <dbReference type="ARBA" id="ARBA00011245"/>
    </source>
</evidence>
<dbReference type="Pfam" id="PF00075">
    <property type="entry name" value="RNase_H"/>
    <property type="match status" value="1"/>
</dbReference>
<sequence>MSAKAAAKKPKEEAAPKEKTKSRVEIFTDGACSGNPGPGGWGAVLRYGETEKELSGGESATTNNRMELMAAIMGLESLRRPCAVTLSTDSTYVKDGITRWINGWKKNGWKTADKKPVKNVDLWQRLEAAVAPHQIQWEWVRGHSGHPENERADQLARDAIRAVKEGMMF</sequence>
<protein>
    <recommendedName>
        <fullName evidence="11">Ribonuclease H</fullName>
        <shortName evidence="11">RNase H</shortName>
        <ecNumber evidence="11">3.1.26.4</ecNumber>
    </recommendedName>
</protein>
<keyword evidence="7 11" id="KW-0479">Metal-binding</keyword>
<keyword evidence="15" id="KW-1185">Reference proteome</keyword>
<evidence type="ECO:0000313" key="14">
    <source>
        <dbReference type="EMBL" id="QEX15511.1"/>
    </source>
</evidence>
<feature type="region of interest" description="Disordered" evidence="12">
    <location>
        <begin position="1"/>
        <end position="33"/>
    </location>
</feature>
<dbReference type="AlphaFoldDB" id="A0A5J6MED2"/>
<feature type="domain" description="RNase H type-1" evidence="13">
    <location>
        <begin position="20"/>
        <end position="161"/>
    </location>
</feature>
<dbReference type="FunFam" id="3.30.420.10:FF:000008">
    <property type="entry name" value="Ribonuclease H"/>
    <property type="match status" value="1"/>
</dbReference>
<comment type="catalytic activity">
    <reaction evidence="1 11">
        <text>Endonucleolytic cleavage to 5'-phosphomonoester.</text>
        <dbReference type="EC" id="3.1.26.4"/>
    </reaction>
</comment>
<evidence type="ECO:0000256" key="9">
    <source>
        <dbReference type="ARBA" id="ARBA00022801"/>
    </source>
</evidence>
<dbReference type="InterPro" id="IPR012337">
    <property type="entry name" value="RNaseH-like_sf"/>
</dbReference>
<keyword evidence="8 11" id="KW-0255">Endonuclease</keyword>
<evidence type="ECO:0000259" key="13">
    <source>
        <dbReference type="PROSITE" id="PS50879"/>
    </source>
</evidence>
<dbReference type="KEGG" id="htq:FRZ44_07950"/>
<keyword evidence="9 11" id="KW-0378">Hydrolase</keyword>
<dbReference type="Gene3D" id="3.30.420.10">
    <property type="entry name" value="Ribonuclease H-like superfamily/Ribonuclease H"/>
    <property type="match status" value="1"/>
</dbReference>
<dbReference type="EC" id="3.1.26.4" evidence="11"/>
<dbReference type="GO" id="GO:0004523">
    <property type="term" value="F:RNA-DNA hybrid ribonuclease activity"/>
    <property type="evidence" value="ECO:0007669"/>
    <property type="project" value="UniProtKB-UniRule"/>
</dbReference>
<name>A0A5J6MED2_9PROT</name>
<evidence type="ECO:0000256" key="8">
    <source>
        <dbReference type="ARBA" id="ARBA00022759"/>
    </source>
</evidence>
<evidence type="ECO:0000256" key="3">
    <source>
        <dbReference type="ARBA" id="ARBA00005300"/>
    </source>
</evidence>
<dbReference type="GO" id="GO:0000287">
    <property type="term" value="F:magnesium ion binding"/>
    <property type="evidence" value="ECO:0007669"/>
    <property type="project" value="UniProtKB-UniRule"/>
</dbReference>
<comment type="subcellular location">
    <subcellularLocation>
        <location evidence="2 11">Cytoplasm</location>
    </subcellularLocation>
</comment>
<dbReference type="SUPFAM" id="SSF53098">
    <property type="entry name" value="Ribonuclease H-like"/>
    <property type="match status" value="1"/>
</dbReference>
<evidence type="ECO:0000256" key="12">
    <source>
        <dbReference type="SAM" id="MobiDB-lite"/>
    </source>
</evidence>
<feature type="binding site" evidence="11">
    <location>
        <position position="29"/>
    </location>
    <ligand>
        <name>Mg(2+)</name>
        <dbReference type="ChEBI" id="CHEBI:18420"/>
        <label>1</label>
    </ligand>
</feature>
<evidence type="ECO:0000256" key="5">
    <source>
        <dbReference type="ARBA" id="ARBA00022490"/>
    </source>
</evidence>